<reference evidence="1" key="1">
    <citation type="submission" date="2015-06" db="EMBL/GenBank/DDBJ databases">
        <authorList>
            <person name="Joergensen T."/>
        </authorList>
    </citation>
    <scope>NUCLEOTIDE SEQUENCE</scope>
    <source>
        <strain evidence="1">RGFK1652</strain>
    </source>
</reference>
<name>A0A0H5Q6P4_9ZZZZ</name>
<proteinExistence type="predicted"/>
<sequence length="229" mass="24883">MPLCVPISPGSFLAADKLVLPVVPRLKFALGVLPTGSLRRQQPGRPVPPLPGASVHQGSRWPLVFSSGVRDVCAESSLFWFPRLICLSEGLALPPTGFGCRELFIRSVSFRFRWCLRQGSCRSWALPHGSPEALYSFLLGQGCGQGWAELVVSSALQPQECPPDQAVGSLSHGVWEQRAAADQDPRVSLLILLMPPTKGRGYSICILLATLHDTEDFIQARQVVLLSGM</sequence>
<accession>A0A0H5Q6P4</accession>
<dbReference type="AlphaFoldDB" id="A0A0H5Q6P4"/>
<evidence type="ECO:0000313" key="1">
    <source>
        <dbReference type="EMBL" id="CRY97578.1"/>
    </source>
</evidence>
<protein>
    <submittedName>
        <fullName evidence="1">Uncharacterized protein</fullName>
    </submittedName>
</protein>
<organism evidence="1">
    <name type="scientific">uncultured prokaryote</name>
    <dbReference type="NCBI Taxonomy" id="198431"/>
    <lineage>
        <taxon>unclassified sequences</taxon>
        <taxon>environmental samples</taxon>
    </lineage>
</organism>
<reference evidence="1" key="2">
    <citation type="submission" date="2015-07" db="EMBL/GenBank/DDBJ databases">
        <title>Plasmids, circular viruses and viroids from rat gut.</title>
        <authorList>
            <person name="Jorgensen T.J."/>
            <person name="Hansen M.A."/>
            <person name="Xu Z."/>
            <person name="Tabak M.A."/>
            <person name="Sorensen S.J."/>
            <person name="Hansen L.H."/>
        </authorList>
    </citation>
    <scope>NUCLEOTIDE SEQUENCE</scope>
    <source>
        <strain evidence="1">RGFK1652</strain>
    </source>
</reference>
<dbReference type="EMBL" id="LN854157">
    <property type="protein sequence ID" value="CRY97578.1"/>
    <property type="molecule type" value="Genomic_DNA"/>
</dbReference>